<comment type="caution">
    <text evidence="1">The sequence shown here is derived from an EMBL/GenBank/DDBJ whole genome shotgun (WGS) entry which is preliminary data.</text>
</comment>
<dbReference type="RefSeq" id="WP_100343852.1">
    <property type="nucleotide sequence ID" value="NZ_PGFB01000002.1"/>
</dbReference>
<organism evidence="1 2">
    <name type="scientific">Compostimonas suwonensis</name>
    <dbReference type="NCBI Taxonomy" id="1048394"/>
    <lineage>
        <taxon>Bacteria</taxon>
        <taxon>Bacillati</taxon>
        <taxon>Actinomycetota</taxon>
        <taxon>Actinomycetes</taxon>
        <taxon>Micrococcales</taxon>
        <taxon>Microbacteriaceae</taxon>
        <taxon>Compostimonas</taxon>
    </lineage>
</organism>
<evidence type="ECO:0000313" key="1">
    <source>
        <dbReference type="EMBL" id="PJJ63337.1"/>
    </source>
</evidence>
<dbReference type="Proteomes" id="UP000230161">
    <property type="component" value="Unassembled WGS sequence"/>
</dbReference>
<dbReference type="AlphaFoldDB" id="A0A2M9BZ23"/>
<accession>A0A2M9BZ23</accession>
<sequence length="336" mass="37647">MEYEEFAQRYPREASEVPRYDDERETLLQSPRIFAGAFGTVLHDHLSGRKPEDDAKEFGSFLSSYLQWARENLGAIIRALEARGNRFDRHEPLVELGFHHIAQPAIRLWPHLIYGSEPITRLDIRDMQNRIALGATGMAGVRHQRAAHSQYFADYNQPLRSAQSGLLTEMDAAVVLLELSRAHPQLTVLPAPPQFEHSVTGRNVDFLVLDRTARRIVGVQVKTSVSNASYKRYSDEGIVLIDGIVDLGNSRSVRANPLRSDIEIEAWPGMISAHHVAALRTSTPAVAGYNEQLLVNLRKTAKKVVVGTRSYNQRAIAHVSKRVIDKLHPVRTPSGV</sequence>
<gene>
    <name evidence="1" type="ORF">CLV54_1002</name>
</gene>
<dbReference type="OrthoDB" id="5108570at2"/>
<reference evidence="1 2" key="1">
    <citation type="submission" date="2017-11" db="EMBL/GenBank/DDBJ databases">
        <title>Genomic Encyclopedia of Archaeal and Bacterial Type Strains, Phase II (KMG-II): From Individual Species to Whole Genera.</title>
        <authorList>
            <person name="Goeker M."/>
        </authorList>
    </citation>
    <scope>NUCLEOTIDE SEQUENCE [LARGE SCALE GENOMIC DNA]</scope>
    <source>
        <strain evidence="1 2">DSM 25625</strain>
    </source>
</reference>
<evidence type="ECO:0000313" key="2">
    <source>
        <dbReference type="Proteomes" id="UP000230161"/>
    </source>
</evidence>
<protein>
    <submittedName>
        <fullName evidence="1">Uncharacterized protein</fullName>
    </submittedName>
</protein>
<keyword evidence="2" id="KW-1185">Reference proteome</keyword>
<name>A0A2M9BZ23_9MICO</name>
<proteinExistence type="predicted"/>
<dbReference type="EMBL" id="PGFB01000002">
    <property type="protein sequence ID" value="PJJ63337.1"/>
    <property type="molecule type" value="Genomic_DNA"/>
</dbReference>